<dbReference type="PANTHER" id="PTHR40733">
    <property type="entry name" value="ZINC-RIBBON RNA-BINDING PROTEIN INVOLVED IN TRANSLATION-RELATED"/>
    <property type="match status" value="1"/>
</dbReference>
<evidence type="ECO:0000313" key="2">
    <source>
        <dbReference type="EMBL" id="UXD21491.1"/>
    </source>
</evidence>
<name>A0A977KAU9_9CREN</name>
<keyword evidence="3" id="KW-1185">Reference proteome</keyword>
<dbReference type="EMBL" id="CP006868">
    <property type="protein sequence ID" value="UXD21491.1"/>
    <property type="molecule type" value="Genomic_DNA"/>
</dbReference>
<sequence>MKLGQYLLLTIQRRRPAGAEVVSLRVEQEEMARPPICTSCNRLVVPKGKEVGVSFKCPNCGEVVIWRCPSCRKQTKPYKCPKCGFEGP</sequence>
<feature type="domain" description="Small zinc finger protein HVO-2753-like zinc-binding pocket" evidence="1">
    <location>
        <begin position="37"/>
        <end position="84"/>
    </location>
</feature>
<dbReference type="NCBIfam" id="NF011481">
    <property type="entry name" value="PRK14890.1"/>
    <property type="match status" value="1"/>
</dbReference>
<dbReference type="KEGG" id="ipc:IPA_04815"/>
<reference evidence="2" key="1">
    <citation type="submission" date="2013-11" db="EMBL/GenBank/DDBJ databases">
        <title>Comparative genomics of Ignicoccus.</title>
        <authorList>
            <person name="Podar M."/>
        </authorList>
    </citation>
    <scope>NUCLEOTIDE SEQUENCE</scope>
    <source>
        <strain evidence="2">DSM 13166</strain>
    </source>
</reference>
<dbReference type="AlphaFoldDB" id="A0A977KAU9"/>
<dbReference type="PANTHER" id="PTHR40733:SF1">
    <property type="entry name" value="SMALL ZINC FINGER PROTEIN HVO-2753-LIKE ZINC-BINDING POCKET DOMAIN-CONTAINING PROTEIN"/>
    <property type="match status" value="1"/>
</dbReference>
<dbReference type="Proteomes" id="UP001063698">
    <property type="component" value="Chromosome"/>
</dbReference>
<evidence type="ECO:0000259" key="1">
    <source>
        <dbReference type="Pfam" id="PF07754"/>
    </source>
</evidence>
<gene>
    <name evidence="2" type="ORF">IPA_04815</name>
</gene>
<protein>
    <submittedName>
        <fullName evidence="2">RNA-binding protein</fullName>
    </submittedName>
</protein>
<proteinExistence type="predicted"/>
<accession>A0A977KAU9</accession>
<evidence type="ECO:0000313" key="3">
    <source>
        <dbReference type="Proteomes" id="UP001063698"/>
    </source>
</evidence>
<organism evidence="2 3">
    <name type="scientific">Ignicoccus pacificus DSM 13166</name>
    <dbReference type="NCBI Taxonomy" id="940294"/>
    <lineage>
        <taxon>Archaea</taxon>
        <taxon>Thermoproteota</taxon>
        <taxon>Thermoprotei</taxon>
        <taxon>Desulfurococcales</taxon>
        <taxon>Desulfurococcaceae</taxon>
        <taxon>Ignicoccus</taxon>
    </lineage>
</organism>
<dbReference type="InterPro" id="IPR011668">
    <property type="entry name" value="HVO_2753-like_ZBP"/>
</dbReference>
<dbReference type="InterPro" id="IPR044720">
    <property type="entry name" value="HVO_2753-like"/>
</dbReference>
<dbReference type="Pfam" id="PF07754">
    <property type="entry name" value="HVO_2753_ZBP"/>
    <property type="match status" value="1"/>
</dbReference>